<reference evidence="1 2" key="1">
    <citation type="journal article" date="2012" name="J. Bacteriol.">
        <title>Complete genome sequence of Pelagibacterium halotolerans B2T.</title>
        <authorList>
            <person name="Huo Y.Y."/>
            <person name="Cheng H."/>
            <person name="Han X.F."/>
            <person name="Jiang X.W."/>
            <person name="Sun C."/>
            <person name="Zhang X.Q."/>
            <person name="Zhu X.F."/>
            <person name="Liu Y.F."/>
            <person name="Li P.F."/>
            <person name="Ni P.X."/>
            <person name="Wu M."/>
        </authorList>
    </citation>
    <scope>NUCLEOTIDE SEQUENCE [LARGE SCALE GENOMIC DNA]</scope>
    <source>
        <strain evidence="2">DSM 22347 / JCM 15775 / CGMCC 1.7692 / B2</strain>
    </source>
</reference>
<dbReference type="KEGG" id="phl:KKY_3712"/>
<proteinExistence type="predicted"/>
<gene>
    <name evidence="1" type="ordered locus">KKY_3712</name>
</gene>
<name>G4RBQ3_PELHB</name>
<organism evidence="1 2">
    <name type="scientific">Pelagibacterium halotolerans (strain DSM 22347 / JCM 15775 / CGMCC 1.7692 / B2)</name>
    <dbReference type="NCBI Taxonomy" id="1082931"/>
    <lineage>
        <taxon>Bacteria</taxon>
        <taxon>Pseudomonadati</taxon>
        <taxon>Pseudomonadota</taxon>
        <taxon>Alphaproteobacteria</taxon>
        <taxon>Hyphomicrobiales</taxon>
        <taxon>Devosiaceae</taxon>
        <taxon>Pelagibacterium</taxon>
    </lineage>
</organism>
<sequence>MGEVALHRAEAQILCVRRSFAALSADSIVKRRPRSPWRPRPAAFWTAFEDKALYYDAFRADNGRDVLLVGPAPLNLRSALEAARYSVPPSGTTLKAELFASRSTMLTRLADVPDDAETVRVEAFGETFDLAIQPNFSAALSGARILFTINKNNRLEWIADWARWHARLHGTDTVILFDNGSTDYTVDRLETTLAAVNGLKTVIVIDVPHKFGPIDTSVLNTKFYPRFLQISMTNLALRRFGMRAEGLIDCDIDELAWAGGESVYERTRRSALGVTRMRGRWIEAARDPDVPARHQAFRHRHADFRHRLSPSKWVLDPRRDWVQSPSVHPYLHRIHGAPIGARKHDNAAVFFHFKGINTNWKEERTKNRKSPKHMVFDDNLATAMTAFAGKKSES</sequence>
<dbReference type="EMBL" id="CP003075">
    <property type="protein sequence ID" value="AEQ53694.1"/>
    <property type="molecule type" value="Genomic_DNA"/>
</dbReference>
<dbReference type="HOGENOM" id="CLU_046137_0_0_5"/>
<dbReference type="AlphaFoldDB" id="G4RBQ3"/>
<accession>G4RBQ3</accession>
<evidence type="ECO:0000313" key="2">
    <source>
        <dbReference type="Proteomes" id="UP000008850"/>
    </source>
</evidence>
<dbReference type="Proteomes" id="UP000008850">
    <property type="component" value="Chromosome"/>
</dbReference>
<keyword evidence="2" id="KW-1185">Reference proteome</keyword>
<dbReference type="eggNOG" id="COG0457">
    <property type="taxonomic scope" value="Bacteria"/>
</dbReference>
<evidence type="ECO:0000313" key="1">
    <source>
        <dbReference type="EMBL" id="AEQ53694.1"/>
    </source>
</evidence>
<dbReference type="STRING" id="1082931.KKY_3712"/>
<protein>
    <submittedName>
        <fullName evidence="1">Uncharacterized protein</fullName>
    </submittedName>
</protein>
<dbReference type="RefSeq" id="WP_014132838.1">
    <property type="nucleotide sequence ID" value="NC_016078.1"/>
</dbReference>